<evidence type="ECO:0000256" key="1">
    <source>
        <dbReference type="ARBA" id="ARBA00008682"/>
    </source>
</evidence>
<dbReference type="SMART" id="SM00636">
    <property type="entry name" value="Glyco_18"/>
    <property type="match status" value="1"/>
</dbReference>
<proteinExistence type="inferred from homology"/>
<organism evidence="7 8">
    <name type="scientific">Quillaja saponaria</name>
    <name type="common">Soap bark tree</name>
    <dbReference type="NCBI Taxonomy" id="32244"/>
    <lineage>
        <taxon>Eukaryota</taxon>
        <taxon>Viridiplantae</taxon>
        <taxon>Streptophyta</taxon>
        <taxon>Embryophyta</taxon>
        <taxon>Tracheophyta</taxon>
        <taxon>Spermatophyta</taxon>
        <taxon>Magnoliopsida</taxon>
        <taxon>eudicotyledons</taxon>
        <taxon>Gunneridae</taxon>
        <taxon>Pentapetalae</taxon>
        <taxon>rosids</taxon>
        <taxon>fabids</taxon>
        <taxon>Fabales</taxon>
        <taxon>Quillajaceae</taxon>
        <taxon>Quillaja</taxon>
    </lineage>
</organism>
<dbReference type="GO" id="GO:0004568">
    <property type="term" value="F:chitinase activity"/>
    <property type="evidence" value="ECO:0007669"/>
    <property type="project" value="TreeGrafter"/>
</dbReference>
<keyword evidence="3" id="KW-0378">Hydrolase</keyword>
<comment type="caution">
    <text evidence="7">The sequence shown here is derived from an EMBL/GenBank/DDBJ whole genome shotgun (WGS) entry which is preliminary data.</text>
</comment>
<dbReference type="Proteomes" id="UP001163823">
    <property type="component" value="Chromosome 2"/>
</dbReference>
<dbReference type="Pfam" id="PF00704">
    <property type="entry name" value="Glyco_hydro_18"/>
    <property type="match status" value="1"/>
</dbReference>
<dbReference type="GO" id="GO:0008061">
    <property type="term" value="F:chitin binding"/>
    <property type="evidence" value="ECO:0007669"/>
    <property type="project" value="InterPro"/>
</dbReference>
<evidence type="ECO:0000313" key="8">
    <source>
        <dbReference type="Proteomes" id="UP001163823"/>
    </source>
</evidence>
<dbReference type="EMBL" id="JARAOO010000002">
    <property type="protein sequence ID" value="KAJ7979641.1"/>
    <property type="molecule type" value="Genomic_DNA"/>
</dbReference>
<dbReference type="InterPro" id="IPR050314">
    <property type="entry name" value="Glycosyl_Hydrlase_18"/>
</dbReference>
<dbReference type="FunFam" id="3.10.50.10:FF:000003">
    <property type="entry name" value="Class V chitinase CHIT5b"/>
    <property type="match status" value="1"/>
</dbReference>
<dbReference type="Gene3D" id="3.20.20.80">
    <property type="entry name" value="Glycosidases"/>
    <property type="match status" value="1"/>
</dbReference>
<dbReference type="GO" id="GO:0006032">
    <property type="term" value="P:chitin catabolic process"/>
    <property type="evidence" value="ECO:0007669"/>
    <property type="project" value="TreeGrafter"/>
</dbReference>
<dbReference type="InterPro" id="IPR017853">
    <property type="entry name" value="GH"/>
</dbReference>
<keyword evidence="2" id="KW-0732">Signal</keyword>
<reference evidence="7" key="1">
    <citation type="journal article" date="2023" name="Science">
        <title>Elucidation of the pathway for biosynthesis of saponin adjuvants from the soapbark tree.</title>
        <authorList>
            <person name="Reed J."/>
            <person name="Orme A."/>
            <person name="El-Demerdash A."/>
            <person name="Owen C."/>
            <person name="Martin L.B.B."/>
            <person name="Misra R.C."/>
            <person name="Kikuchi S."/>
            <person name="Rejzek M."/>
            <person name="Martin A.C."/>
            <person name="Harkess A."/>
            <person name="Leebens-Mack J."/>
            <person name="Louveau T."/>
            <person name="Stephenson M.J."/>
            <person name="Osbourn A."/>
        </authorList>
    </citation>
    <scope>NUCLEOTIDE SEQUENCE</scope>
    <source>
        <strain evidence="7">S10</strain>
    </source>
</reference>
<gene>
    <name evidence="7" type="ORF">O6P43_003019</name>
</gene>
<evidence type="ECO:0000259" key="6">
    <source>
        <dbReference type="PROSITE" id="PS51910"/>
    </source>
</evidence>
<dbReference type="GO" id="GO:0005576">
    <property type="term" value="C:extracellular region"/>
    <property type="evidence" value="ECO:0007669"/>
    <property type="project" value="TreeGrafter"/>
</dbReference>
<evidence type="ECO:0000256" key="5">
    <source>
        <dbReference type="ARBA" id="ARBA00023295"/>
    </source>
</evidence>
<keyword evidence="5" id="KW-0326">Glycosidase</keyword>
<protein>
    <submittedName>
        <fullName evidence="7">Chitinase</fullName>
    </submittedName>
</protein>
<keyword evidence="4" id="KW-0325">Glycoprotein</keyword>
<dbReference type="Gene3D" id="3.10.50.10">
    <property type="match status" value="1"/>
</dbReference>
<accession>A0AAD7VKV8</accession>
<dbReference type="PROSITE" id="PS51910">
    <property type="entry name" value="GH18_2"/>
    <property type="match status" value="1"/>
</dbReference>
<sequence>MNENLDLINAMCYDFHGSWNRETGAIASLFDPKSNVNTLYGLQSWIQAGALPSKLVMGMPLYGRTWQLQDPNVHGIGAPTIGVGPGDGAMAFFQVEQFNTNSGATVVYDVDTVSVYSYSGTSWIGYEDPITVTAKVGFAQALGLRGYFFWAVGYDSQWKISKQGTLLQSISRISTNN</sequence>
<dbReference type="InterPro" id="IPR011583">
    <property type="entry name" value="Chitinase_II/V-like_cat"/>
</dbReference>
<dbReference type="InterPro" id="IPR001223">
    <property type="entry name" value="Glyco_hydro18_cat"/>
</dbReference>
<dbReference type="SUPFAM" id="SSF54556">
    <property type="entry name" value="Chitinase insertion domain"/>
    <property type="match status" value="1"/>
</dbReference>
<evidence type="ECO:0000256" key="3">
    <source>
        <dbReference type="ARBA" id="ARBA00022801"/>
    </source>
</evidence>
<feature type="domain" description="GH18" evidence="6">
    <location>
        <begin position="1"/>
        <end position="168"/>
    </location>
</feature>
<dbReference type="AlphaFoldDB" id="A0AAD7VKV8"/>
<dbReference type="GO" id="GO:0005975">
    <property type="term" value="P:carbohydrate metabolic process"/>
    <property type="evidence" value="ECO:0007669"/>
    <property type="project" value="InterPro"/>
</dbReference>
<name>A0AAD7VKV8_QUISA</name>
<dbReference type="SUPFAM" id="SSF51445">
    <property type="entry name" value="(Trans)glycosidases"/>
    <property type="match status" value="1"/>
</dbReference>
<evidence type="ECO:0000256" key="2">
    <source>
        <dbReference type="ARBA" id="ARBA00022729"/>
    </source>
</evidence>
<evidence type="ECO:0000256" key="4">
    <source>
        <dbReference type="ARBA" id="ARBA00023180"/>
    </source>
</evidence>
<dbReference type="PANTHER" id="PTHR11177:SF396">
    <property type="entry name" value="NOD FACTOR HYDROLASE PROTEIN 1"/>
    <property type="match status" value="1"/>
</dbReference>
<keyword evidence="8" id="KW-1185">Reference proteome</keyword>
<comment type="similarity">
    <text evidence="1">Belongs to the glycosyl hydrolase 18 family. Chitinase class V subfamily.</text>
</comment>
<evidence type="ECO:0000313" key="7">
    <source>
        <dbReference type="EMBL" id="KAJ7979641.1"/>
    </source>
</evidence>
<dbReference type="KEGG" id="qsa:O6P43_003019"/>
<dbReference type="PANTHER" id="PTHR11177">
    <property type="entry name" value="CHITINASE"/>
    <property type="match status" value="1"/>
</dbReference>
<dbReference type="InterPro" id="IPR029070">
    <property type="entry name" value="Chitinase_insertion_sf"/>
</dbReference>